<evidence type="ECO:0000259" key="5">
    <source>
        <dbReference type="PROSITE" id="PS50931"/>
    </source>
</evidence>
<accession>A0A386H326</accession>
<evidence type="ECO:0000313" key="7">
    <source>
        <dbReference type="Proteomes" id="UP000266301"/>
    </source>
</evidence>
<dbReference type="CDD" id="cd08420">
    <property type="entry name" value="PBP2_CysL_like"/>
    <property type="match status" value="1"/>
</dbReference>
<dbReference type="Gene3D" id="1.10.10.10">
    <property type="entry name" value="Winged helix-like DNA-binding domain superfamily/Winged helix DNA-binding domain"/>
    <property type="match status" value="1"/>
</dbReference>
<dbReference type="KEGG" id="cfer:D4Z93_06095"/>
<dbReference type="Pfam" id="PF00126">
    <property type="entry name" value="HTH_1"/>
    <property type="match status" value="1"/>
</dbReference>
<evidence type="ECO:0000313" key="6">
    <source>
        <dbReference type="EMBL" id="AYD40109.1"/>
    </source>
</evidence>
<dbReference type="Proteomes" id="UP000266301">
    <property type="component" value="Chromosome"/>
</dbReference>
<dbReference type="FunFam" id="1.10.10.10:FF:000001">
    <property type="entry name" value="LysR family transcriptional regulator"/>
    <property type="match status" value="1"/>
</dbReference>
<dbReference type="Pfam" id="PF03466">
    <property type="entry name" value="LysR_substrate"/>
    <property type="match status" value="1"/>
</dbReference>
<keyword evidence="7" id="KW-1185">Reference proteome</keyword>
<sequence length="298" mass="34110">MTLRHFNIFVVVCDKMNMTKAAEVLFISQSAVSQAISELEDHYGVRLFERLSRKLYLTQAGKKLLSYARYIIKLNSELENNIKALCKKGSIRIGASVTVGAYVLPKLVSNFQKTDPETDIRVYEENTETIEKMLLHDEIDMALVEGETTNPDIINRPFMNDELVLICDPNHRFAKLSYVEPYELEKEKFIIREKGSGTRKTFEDKMTENKLKWQAAWICNNTDTIKIAVAEGLGISVISKNSVINESKAGIICKVPIKGISFKRQFKIICHKNKYLTDAMRSFINLCIKTYKIEDGLY</sequence>
<evidence type="ECO:0000256" key="3">
    <source>
        <dbReference type="ARBA" id="ARBA00023125"/>
    </source>
</evidence>
<evidence type="ECO:0000256" key="2">
    <source>
        <dbReference type="ARBA" id="ARBA00023015"/>
    </source>
</evidence>
<feature type="domain" description="HTH lysR-type" evidence="5">
    <location>
        <begin position="1"/>
        <end position="58"/>
    </location>
</feature>
<organism evidence="6 7">
    <name type="scientific">Clostridium fermenticellae</name>
    <dbReference type="NCBI Taxonomy" id="2068654"/>
    <lineage>
        <taxon>Bacteria</taxon>
        <taxon>Bacillati</taxon>
        <taxon>Bacillota</taxon>
        <taxon>Clostridia</taxon>
        <taxon>Eubacteriales</taxon>
        <taxon>Clostridiaceae</taxon>
        <taxon>Clostridium</taxon>
    </lineage>
</organism>
<dbReference type="InterPro" id="IPR036388">
    <property type="entry name" value="WH-like_DNA-bd_sf"/>
</dbReference>
<dbReference type="EMBL" id="CP032416">
    <property type="protein sequence ID" value="AYD40109.1"/>
    <property type="molecule type" value="Genomic_DNA"/>
</dbReference>
<dbReference type="AlphaFoldDB" id="A0A386H326"/>
<dbReference type="RefSeq" id="WP_119971325.1">
    <property type="nucleotide sequence ID" value="NZ_CP032416.1"/>
</dbReference>
<reference evidence="6 7" key="1">
    <citation type="journal article" date="2019" name="Int. J. Syst. Evol. Microbiol.">
        <title>Clostridium fermenticellae sp. nov., isolated from the mud in a fermentation cellar for the production of the Chinese liquor, baijiu.</title>
        <authorList>
            <person name="Xu P.X."/>
            <person name="Chai L.J."/>
            <person name="Qiu T."/>
            <person name="Zhang X.J."/>
            <person name="Lu Z.M."/>
            <person name="Xiao C."/>
            <person name="Wang S.T."/>
            <person name="Shen C.H."/>
            <person name="Shi J.S."/>
            <person name="Xu Z.H."/>
        </authorList>
    </citation>
    <scope>NUCLEOTIDE SEQUENCE [LARGE SCALE GENOMIC DNA]</scope>
    <source>
        <strain evidence="6 7">JN500901</strain>
    </source>
</reference>
<dbReference type="OrthoDB" id="9785745at2"/>
<keyword evidence="3" id="KW-0238">DNA-binding</keyword>
<dbReference type="SUPFAM" id="SSF46785">
    <property type="entry name" value="Winged helix' DNA-binding domain"/>
    <property type="match status" value="1"/>
</dbReference>
<name>A0A386H326_9CLOT</name>
<evidence type="ECO:0000256" key="1">
    <source>
        <dbReference type="ARBA" id="ARBA00009437"/>
    </source>
</evidence>
<keyword evidence="2" id="KW-0805">Transcription regulation</keyword>
<dbReference type="PRINTS" id="PR00039">
    <property type="entry name" value="HTHLYSR"/>
</dbReference>
<dbReference type="PANTHER" id="PTHR30126:SF39">
    <property type="entry name" value="HTH-TYPE TRANSCRIPTIONAL REGULATOR CYSL"/>
    <property type="match status" value="1"/>
</dbReference>
<dbReference type="Gene3D" id="3.40.190.290">
    <property type="match status" value="1"/>
</dbReference>
<evidence type="ECO:0000256" key="4">
    <source>
        <dbReference type="ARBA" id="ARBA00023163"/>
    </source>
</evidence>
<dbReference type="GO" id="GO:0000976">
    <property type="term" value="F:transcription cis-regulatory region binding"/>
    <property type="evidence" value="ECO:0007669"/>
    <property type="project" value="TreeGrafter"/>
</dbReference>
<dbReference type="GO" id="GO:0003700">
    <property type="term" value="F:DNA-binding transcription factor activity"/>
    <property type="evidence" value="ECO:0007669"/>
    <property type="project" value="InterPro"/>
</dbReference>
<comment type="similarity">
    <text evidence="1">Belongs to the LysR transcriptional regulatory family.</text>
</comment>
<dbReference type="InterPro" id="IPR036390">
    <property type="entry name" value="WH_DNA-bd_sf"/>
</dbReference>
<protein>
    <submittedName>
        <fullName evidence="6">LysR family transcriptional regulator</fullName>
    </submittedName>
</protein>
<dbReference type="PROSITE" id="PS50931">
    <property type="entry name" value="HTH_LYSR"/>
    <property type="match status" value="1"/>
</dbReference>
<proteinExistence type="inferred from homology"/>
<keyword evidence="4" id="KW-0804">Transcription</keyword>
<gene>
    <name evidence="6" type="ORF">D4Z93_06095</name>
</gene>
<dbReference type="InterPro" id="IPR000847">
    <property type="entry name" value="LysR_HTH_N"/>
</dbReference>
<dbReference type="InterPro" id="IPR005119">
    <property type="entry name" value="LysR_subst-bd"/>
</dbReference>
<dbReference type="SUPFAM" id="SSF53850">
    <property type="entry name" value="Periplasmic binding protein-like II"/>
    <property type="match status" value="1"/>
</dbReference>
<dbReference type="PANTHER" id="PTHR30126">
    <property type="entry name" value="HTH-TYPE TRANSCRIPTIONAL REGULATOR"/>
    <property type="match status" value="1"/>
</dbReference>